<evidence type="ECO:0000313" key="3">
    <source>
        <dbReference type="Proteomes" id="UP000027138"/>
    </source>
</evidence>
<proteinExistence type="predicted"/>
<keyword evidence="3" id="KW-1185">Reference proteome</keyword>
<sequence length="78" mass="8674">MHAGEITRGGWSTAVGKGPDRLAFNPSRWNEEKEEQGNRSIDQNGSRCSPELLCSSELQTGGKRLREVVVDGRDCKER</sequence>
<accession>A0A067KIV0</accession>
<protein>
    <submittedName>
        <fullName evidence="2">Uncharacterized protein</fullName>
    </submittedName>
</protein>
<dbReference type="AlphaFoldDB" id="A0A067KIV0"/>
<feature type="compositionally biased region" description="Polar residues" evidence="1">
    <location>
        <begin position="38"/>
        <end position="47"/>
    </location>
</feature>
<name>A0A067KIV0_JATCU</name>
<gene>
    <name evidence="2" type="ORF">JCGZ_14870</name>
</gene>
<dbReference type="Proteomes" id="UP000027138">
    <property type="component" value="Unassembled WGS sequence"/>
</dbReference>
<evidence type="ECO:0000313" key="2">
    <source>
        <dbReference type="EMBL" id="KDP32185.1"/>
    </source>
</evidence>
<organism evidence="2 3">
    <name type="scientific">Jatropha curcas</name>
    <name type="common">Barbados nut</name>
    <dbReference type="NCBI Taxonomy" id="180498"/>
    <lineage>
        <taxon>Eukaryota</taxon>
        <taxon>Viridiplantae</taxon>
        <taxon>Streptophyta</taxon>
        <taxon>Embryophyta</taxon>
        <taxon>Tracheophyta</taxon>
        <taxon>Spermatophyta</taxon>
        <taxon>Magnoliopsida</taxon>
        <taxon>eudicotyledons</taxon>
        <taxon>Gunneridae</taxon>
        <taxon>Pentapetalae</taxon>
        <taxon>rosids</taxon>
        <taxon>fabids</taxon>
        <taxon>Malpighiales</taxon>
        <taxon>Euphorbiaceae</taxon>
        <taxon>Crotonoideae</taxon>
        <taxon>Jatropheae</taxon>
        <taxon>Jatropha</taxon>
    </lineage>
</organism>
<reference evidence="2 3" key="1">
    <citation type="journal article" date="2014" name="PLoS ONE">
        <title>Global Analysis of Gene Expression Profiles in Physic Nut (Jatropha curcas L.) Seedlings Exposed to Salt Stress.</title>
        <authorList>
            <person name="Zhang L."/>
            <person name="Zhang C."/>
            <person name="Wu P."/>
            <person name="Chen Y."/>
            <person name="Li M."/>
            <person name="Jiang H."/>
            <person name="Wu G."/>
        </authorList>
    </citation>
    <scope>NUCLEOTIDE SEQUENCE [LARGE SCALE GENOMIC DNA]</scope>
    <source>
        <strain evidence="3">cv. GZQX0401</strain>
        <tissue evidence="2">Young leaves</tissue>
    </source>
</reference>
<dbReference type="EMBL" id="KK914591">
    <property type="protein sequence ID" value="KDP32185.1"/>
    <property type="molecule type" value="Genomic_DNA"/>
</dbReference>
<evidence type="ECO:0000256" key="1">
    <source>
        <dbReference type="SAM" id="MobiDB-lite"/>
    </source>
</evidence>
<feature type="region of interest" description="Disordered" evidence="1">
    <location>
        <begin position="1"/>
        <end position="49"/>
    </location>
</feature>